<dbReference type="InterPro" id="IPR013520">
    <property type="entry name" value="Ribonucl_H"/>
</dbReference>
<protein>
    <submittedName>
        <fullName evidence="5">Exonuclease domain-containing protein</fullName>
    </submittedName>
</protein>
<dbReference type="RefSeq" id="WP_252621639.1">
    <property type="nucleotide sequence ID" value="NZ_CP099490.1"/>
</dbReference>
<evidence type="ECO:0000313" key="6">
    <source>
        <dbReference type="Proteomes" id="UP001056535"/>
    </source>
</evidence>
<dbReference type="Gene3D" id="3.30.420.10">
    <property type="entry name" value="Ribonuclease H-like superfamily/Ribonuclease H"/>
    <property type="match status" value="1"/>
</dbReference>
<dbReference type="PANTHER" id="PTHR30231:SF4">
    <property type="entry name" value="PROTEIN NEN2"/>
    <property type="match status" value="1"/>
</dbReference>
<evidence type="ECO:0000256" key="3">
    <source>
        <dbReference type="ARBA" id="ARBA00022839"/>
    </source>
</evidence>
<name>A0ABY4YJM7_9MICO</name>
<dbReference type="SMART" id="SM00479">
    <property type="entry name" value="EXOIII"/>
    <property type="match status" value="1"/>
</dbReference>
<reference evidence="5" key="1">
    <citation type="submission" date="2022-06" db="EMBL/GenBank/DDBJ databases">
        <title>Ornithinimicrobium JY.X270.</title>
        <authorList>
            <person name="Huang Y."/>
        </authorList>
    </citation>
    <scope>NUCLEOTIDE SEQUENCE</scope>
    <source>
        <strain evidence="5">JY.X270</strain>
    </source>
</reference>
<evidence type="ECO:0000313" key="5">
    <source>
        <dbReference type="EMBL" id="USQ76936.1"/>
    </source>
</evidence>
<proteinExistence type="predicted"/>
<dbReference type="GO" id="GO:0004527">
    <property type="term" value="F:exonuclease activity"/>
    <property type="evidence" value="ECO:0007669"/>
    <property type="project" value="UniProtKB-KW"/>
</dbReference>
<evidence type="ECO:0000256" key="2">
    <source>
        <dbReference type="ARBA" id="ARBA00022801"/>
    </source>
</evidence>
<accession>A0ABY4YJM7</accession>
<keyword evidence="2" id="KW-0378">Hydrolase</keyword>
<dbReference type="InterPro" id="IPR012337">
    <property type="entry name" value="RNaseH-like_sf"/>
</dbReference>
<evidence type="ECO:0000256" key="1">
    <source>
        <dbReference type="ARBA" id="ARBA00022722"/>
    </source>
</evidence>
<dbReference type="SUPFAM" id="SSF53098">
    <property type="entry name" value="Ribonuclease H-like"/>
    <property type="match status" value="1"/>
</dbReference>
<keyword evidence="3 5" id="KW-0269">Exonuclease</keyword>
<sequence length="205" mass="21656">MRWRRGSADRDRPVTELDLLAVDLETTGLDPSRHEVLSVGMVPVHGLSIALGGARGYAVRPAGPGGVGESAAVHGITDDTAAGARSLSEVLPVVLAALEGRVLLAHHARIETGFLDAACRGHGVALPDLVVVDTVRLQRRVLRRGRSHAQVADQELGLAAARRHLGLPRYRSHDALTDALACAELYLAQVAALAGDGTMTLRQLQ</sequence>
<dbReference type="PANTHER" id="PTHR30231">
    <property type="entry name" value="DNA POLYMERASE III SUBUNIT EPSILON"/>
    <property type="match status" value="1"/>
</dbReference>
<keyword evidence="6" id="KW-1185">Reference proteome</keyword>
<feature type="domain" description="Exonuclease" evidence="4">
    <location>
        <begin position="18"/>
        <end position="195"/>
    </location>
</feature>
<organism evidence="5 6">
    <name type="scientific">Ornithinimicrobium cryptoxanthini</name>
    <dbReference type="NCBI Taxonomy" id="2934161"/>
    <lineage>
        <taxon>Bacteria</taxon>
        <taxon>Bacillati</taxon>
        <taxon>Actinomycetota</taxon>
        <taxon>Actinomycetes</taxon>
        <taxon>Micrococcales</taxon>
        <taxon>Ornithinimicrobiaceae</taxon>
        <taxon>Ornithinimicrobium</taxon>
    </lineage>
</organism>
<gene>
    <name evidence="5" type="ORF">NF557_03140</name>
</gene>
<dbReference type="Proteomes" id="UP001056535">
    <property type="component" value="Chromosome"/>
</dbReference>
<dbReference type="InterPro" id="IPR036397">
    <property type="entry name" value="RNaseH_sf"/>
</dbReference>
<dbReference type="Pfam" id="PF00929">
    <property type="entry name" value="RNase_T"/>
    <property type="match status" value="1"/>
</dbReference>
<dbReference type="EMBL" id="CP099490">
    <property type="protein sequence ID" value="USQ76936.1"/>
    <property type="molecule type" value="Genomic_DNA"/>
</dbReference>
<dbReference type="CDD" id="cd06127">
    <property type="entry name" value="DEDDh"/>
    <property type="match status" value="1"/>
</dbReference>
<evidence type="ECO:0000259" key="4">
    <source>
        <dbReference type="SMART" id="SM00479"/>
    </source>
</evidence>
<keyword evidence="1" id="KW-0540">Nuclease</keyword>